<comment type="subcellular location">
    <subcellularLocation>
        <location evidence="9">Cytoplasm</location>
    </subcellularLocation>
</comment>
<dbReference type="InterPro" id="IPR018149">
    <property type="entry name" value="Lys-tRNA-synth_II_C"/>
</dbReference>
<feature type="binding site" evidence="9">
    <location>
        <position position="420"/>
    </location>
    <ligand>
        <name>Mg(2+)</name>
        <dbReference type="ChEBI" id="CHEBI:18420"/>
        <label>2</label>
    </ligand>
</feature>
<keyword evidence="9 10" id="KW-0460">Magnesium</keyword>
<keyword evidence="9" id="KW-0963">Cytoplasm</keyword>
<dbReference type="OrthoDB" id="9801152at2"/>
<dbReference type="InterPro" id="IPR002313">
    <property type="entry name" value="Lys-tRNA-ligase_II"/>
</dbReference>
<evidence type="ECO:0000256" key="10">
    <source>
        <dbReference type="RuleBase" id="RU000336"/>
    </source>
</evidence>
<dbReference type="InterPro" id="IPR012340">
    <property type="entry name" value="NA-bd_OB-fold"/>
</dbReference>
<dbReference type="HOGENOM" id="CLU_008255_6_0_10"/>
<reference evidence="12" key="1">
    <citation type="submission" date="2007-03" db="EMBL/GenBank/DDBJ databases">
        <title>Complete sequence of Prosthecochloris vibrioformis DSM 265.</title>
        <authorList>
            <consortium name="US DOE Joint Genome Institute"/>
            <person name="Copeland A."/>
            <person name="Lucas S."/>
            <person name="Lapidus A."/>
            <person name="Barry K."/>
            <person name="Detter J.C."/>
            <person name="Glavina del Rio T."/>
            <person name="Hammon N."/>
            <person name="Israni S."/>
            <person name="Pitluck S."/>
            <person name="Schmutz J."/>
            <person name="Larimer F."/>
            <person name="Land M."/>
            <person name="Hauser L."/>
            <person name="Mikhailova N."/>
            <person name="Li T."/>
            <person name="Overmann J."/>
            <person name="Schuster S.C."/>
            <person name="Bryant D.A."/>
            <person name="Richardson P."/>
        </authorList>
    </citation>
    <scope>NUCLEOTIDE SEQUENCE [LARGE SCALE GENOMIC DNA]</scope>
    <source>
        <strain evidence="12">DSM 265</strain>
    </source>
</reference>
<dbReference type="STRING" id="290318.Cvib_0698"/>
<comment type="cofactor">
    <cofactor evidence="9 10">
        <name>Mg(2+)</name>
        <dbReference type="ChEBI" id="CHEBI:18420"/>
    </cofactor>
    <text evidence="9 10">Binds 3 Mg(2+) ions per subunit.</text>
</comment>
<evidence type="ECO:0000256" key="7">
    <source>
        <dbReference type="ARBA" id="ARBA00023146"/>
    </source>
</evidence>
<evidence type="ECO:0000256" key="4">
    <source>
        <dbReference type="ARBA" id="ARBA00022741"/>
    </source>
</evidence>
<gene>
    <name evidence="9" type="primary">lysS</name>
    <name evidence="12" type="ordered locus">Cvib_0698</name>
</gene>
<dbReference type="KEGG" id="pvi:Cvib_0698"/>
<dbReference type="InterPro" id="IPR004364">
    <property type="entry name" value="Aa-tRNA-synt_II"/>
</dbReference>
<evidence type="ECO:0000256" key="6">
    <source>
        <dbReference type="ARBA" id="ARBA00022917"/>
    </source>
</evidence>
<dbReference type="NCBIfam" id="TIGR00499">
    <property type="entry name" value="lysS_bact"/>
    <property type="match status" value="1"/>
</dbReference>
<organism evidence="12">
    <name type="scientific">Chlorobium phaeovibrioides (strain DSM 265 / 1930)</name>
    <name type="common">Prosthecochloris vibrioformis (strain DSM 265)</name>
    <dbReference type="NCBI Taxonomy" id="290318"/>
    <lineage>
        <taxon>Bacteria</taxon>
        <taxon>Pseudomonadati</taxon>
        <taxon>Chlorobiota</taxon>
        <taxon>Chlorobiia</taxon>
        <taxon>Chlorobiales</taxon>
        <taxon>Chlorobiaceae</taxon>
        <taxon>Chlorobium/Pelodictyon group</taxon>
        <taxon>Chlorobium</taxon>
    </lineage>
</organism>
<dbReference type="Gene3D" id="2.40.50.140">
    <property type="entry name" value="Nucleic acid-binding proteins"/>
    <property type="match status" value="1"/>
</dbReference>
<dbReference type="HAMAP" id="MF_00252">
    <property type="entry name" value="Lys_tRNA_synth_class2"/>
    <property type="match status" value="1"/>
</dbReference>
<keyword evidence="3 9" id="KW-0479">Metal-binding</keyword>
<protein>
    <recommendedName>
        <fullName evidence="9">Lysine--tRNA ligase</fullName>
        <ecNumber evidence="9">6.1.1.6</ecNumber>
    </recommendedName>
    <alternativeName>
        <fullName evidence="9">Lysyl-tRNA synthetase</fullName>
        <shortName evidence="9">LysRS</shortName>
    </alternativeName>
</protein>
<comment type="similarity">
    <text evidence="1 9">Belongs to the class-II aminoacyl-tRNA synthetase family.</text>
</comment>
<dbReference type="EMBL" id="CP000607">
    <property type="protein sequence ID" value="ABP36713.1"/>
    <property type="molecule type" value="Genomic_DNA"/>
</dbReference>
<dbReference type="GO" id="GO:0000287">
    <property type="term" value="F:magnesium ion binding"/>
    <property type="evidence" value="ECO:0007669"/>
    <property type="project" value="UniProtKB-UniRule"/>
</dbReference>
<dbReference type="GO" id="GO:0004824">
    <property type="term" value="F:lysine-tRNA ligase activity"/>
    <property type="evidence" value="ECO:0007669"/>
    <property type="project" value="UniProtKB-UniRule"/>
</dbReference>
<keyword evidence="4 9" id="KW-0547">Nucleotide-binding</keyword>
<accession>A4SE04</accession>
<keyword evidence="7 9" id="KW-0030">Aminoacyl-tRNA synthetase</keyword>
<evidence type="ECO:0000259" key="11">
    <source>
        <dbReference type="PROSITE" id="PS50862"/>
    </source>
</evidence>
<dbReference type="GO" id="GO:0006430">
    <property type="term" value="P:lysyl-tRNA aminoacylation"/>
    <property type="evidence" value="ECO:0007669"/>
    <property type="project" value="UniProtKB-UniRule"/>
</dbReference>
<dbReference type="InterPro" id="IPR006195">
    <property type="entry name" value="aa-tRNA-synth_II"/>
</dbReference>
<dbReference type="PRINTS" id="PR00982">
    <property type="entry name" value="TRNASYNTHLYS"/>
</dbReference>
<keyword evidence="6 9" id="KW-0648">Protein biosynthesis</keyword>
<dbReference type="Gene3D" id="3.30.930.10">
    <property type="entry name" value="Bira Bifunctional Protein, Domain 2"/>
    <property type="match status" value="1"/>
</dbReference>
<dbReference type="PANTHER" id="PTHR42918">
    <property type="entry name" value="LYSYL-TRNA SYNTHETASE"/>
    <property type="match status" value="1"/>
</dbReference>
<evidence type="ECO:0000256" key="8">
    <source>
        <dbReference type="ARBA" id="ARBA00048573"/>
    </source>
</evidence>
<proteinExistence type="inferred from homology"/>
<feature type="binding site" evidence="9">
    <location>
        <position position="420"/>
    </location>
    <ligand>
        <name>Mg(2+)</name>
        <dbReference type="ChEBI" id="CHEBI:18420"/>
        <label>1</label>
    </ligand>
</feature>
<sequence>MQQEHEQQISLNDQMQRRLDERTHLMESGINPYPCEFAVTAHSRDIIETFQEEAKTPVSVAGRIMAIRKMGKASFFHIQDAKGRIQVYLKKDEVGETSYNTFKLLDIGDIAGVKGYTFKTRTGEISVHAEDFTLLSKSLRPIPVAKEKEVEGEKVVFDAFSDRELRYRQRYVDLIVNPEVRETFIKRSAIVSHMRSFFTAKGWLEVETPILQPIYGGAAARPFTTHHNALDMELYLRIANELYLKRLIVGGFEGVFEFAKDFRNEGIDRFHNPEFTQVELYVAYKDYNWMMELVEQLFHQTALAVNGSDTTSFLGNEISLKPPFRRITIADSIKEYTGADIEGKSEQELRNTAKDLGLELDPKIGPGKIIDEIFGEFVEPKLIQPTFITDYPTEMSPLAKPHREKEGLVERFELIAGGKEICNSFSELNDPVVQRQRLEEQAGLRQRGDDEAMIVDEDFLRALEYGMPPTAGLGIGVDRLVMLLTGEDSIRDVIFFPHMKPE</sequence>
<name>A4SE04_CHLPM</name>
<dbReference type="eggNOG" id="COG1190">
    <property type="taxonomic scope" value="Bacteria"/>
</dbReference>
<evidence type="ECO:0000313" key="12">
    <source>
        <dbReference type="EMBL" id="ABP36713.1"/>
    </source>
</evidence>
<evidence type="ECO:0000256" key="5">
    <source>
        <dbReference type="ARBA" id="ARBA00022840"/>
    </source>
</evidence>
<dbReference type="AlphaFoldDB" id="A4SE04"/>
<dbReference type="FunFam" id="2.40.50.140:FF:000024">
    <property type="entry name" value="Lysine--tRNA ligase"/>
    <property type="match status" value="1"/>
</dbReference>
<dbReference type="Pfam" id="PF00152">
    <property type="entry name" value="tRNA-synt_2"/>
    <property type="match status" value="1"/>
</dbReference>
<dbReference type="NCBIfam" id="NF001756">
    <property type="entry name" value="PRK00484.1"/>
    <property type="match status" value="1"/>
</dbReference>
<dbReference type="GO" id="GO:0000049">
    <property type="term" value="F:tRNA binding"/>
    <property type="evidence" value="ECO:0007669"/>
    <property type="project" value="TreeGrafter"/>
</dbReference>
<dbReference type="CDD" id="cd00775">
    <property type="entry name" value="LysRS_core"/>
    <property type="match status" value="1"/>
</dbReference>
<dbReference type="SUPFAM" id="SSF50249">
    <property type="entry name" value="Nucleic acid-binding proteins"/>
    <property type="match status" value="1"/>
</dbReference>
<evidence type="ECO:0000256" key="9">
    <source>
        <dbReference type="HAMAP-Rule" id="MF_00252"/>
    </source>
</evidence>
<feature type="binding site" evidence="9">
    <location>
        <position position="413"/>
    </location>
    <ligand>
        <name>Mg(2+)</name>
        <dbReference type="ChEBI" id="CHEBI:18420"/>
        <label>1</label>
    </ligand>
</feature>
<dbReference type="SUPFAM" id="SSF55681">
    <property type="entry name" value="Class II aaRS and biotin synthetases"/>
    <property type="match status" value="1"/>
</dbReference>
<evidence type="ECO:0000256" key="1">
    <source>
        <dbReference type="ARBA" id="ARBA00008226"/>
    </source>
</evidence>
<dbReference type="InterPro" id="IPR004365">
    <property type="entry name" value="NA-bd_OB_tRNA"/>
</dbReference>
<evidence type="ECO:0000256" key="2">
    <source>
        <dbReference type="ARBA" id="ARBA00022598"/>
    </source>
</evidence>
<keyword evidence="2 9" id="KW-0436">Ligase</keyword>
<evidence type="ECO:0000256" key="3">
    <source>
        <dbReference type="ARBA" id="ARBA00022723"/>
    </source>
</evidence>
<dbReference type="InterPro" id="IPR044136">
    <property type="entry name" value="Lys-tRNA-ligase_II_N"/>
</dbReference>
<comment type="catalytic activity">
    <reaction evidence="8 9 10">
        <text>tRNA(Lys) + L-lysine + ATP = L-lysyl-tRNA(Lys) + AMP + diphosphate</text>
        <dbReference type="Rhea" id="RHEA:20792"/>
        <dbReference type="Rhea" id="RHEA-COMP:9696"/>
        <dbReference type="Rhea" id="RHEA-COMP:9697"/>
        <dbReference type="ChEBI" id="CHEBI:30616"/>
        <dbReference type="ChEBI" id="CHEBI:32551"/>
        <dbReference type="ChEBI" id="CHEBI:33019"/>
        <dbReference type="ChEBI" id="CHEBI:78442"/>
        <dbReference type="ChEBI" id="CHEBI:78529"/>
        <dbReference type="ChEBI" id="CHEBI:456215"/>
        <dbReference type="EC" id="6.1.1.6"/>
    </reaction>
</comment>
<dbReference type="CDD" id="cd04322">
    <property type="entry name" value="LysRS_N"/>
    <property type="match status" value="1"/>
</dbReference>
<feature type="domain" description="Aminoacyl-transfer RNA synthetases class-II family profile" evidence="11">
    <location>
        <begin position="187"/>
        <end position="501"/>
    </location>
</feature>
<dbReference type="GO" id="GO:0005524">
    <property type="term" value="F:ATP binding"/>
    <property type="evidence" value="ECO:0007669"/>
    <property type="project" value="UniProtKB-UniRule"/>
</dbReference>
<dbReference type="PROSITE" id="PS50862">
    <property type="entry name" value="AA_TRNA_LIGASE_II"/>
    <property type="match status" value="1"/>
</dbReference>
<dbReference type="Pfam" id="PF01336">
    <property type="entry name" value="tRNA_anti-codon"/>
    <property type="match status" value="1"/>
</dbReference>
<dbReference type="EC" id="6.1.1.6" evidence="9"/>
<dbReference type="InterPro" id="IPR045864">
    <property type="entry name" value="aa-tRNA-synth_II/BPL/LPL"/>
</dbReference>
<dbReference type="GO" id="GO:0005829">
    <property type="term" value="C:cytosol"/>
    <property type="evidence" value="ECO:0007669"/>
    <property type="project" value="TreeGrafter"/>
</dbReference>
<dbReference type="PANTHER" id="PTHR42918:SF15">
    <property type="entry name" value="LYSINE--TRNA LIGASE, CHLOROPLASTIC_MITOCHONDRIAL"/>
    <property type="match status" value="1"/>
</dbReference>
<keyword evidence="5 9" id="KW-0067">ATP-binding</keyword>
<comment type="subunit">
    <text evidence="9">Homodimer.</text>
</comment>